<dbReference type="Proteomes" id="UP000799779">
    <property type="component" value="Unassembled WGS sequence"/>
</dbReference>
<keyword evidence="5" id="KW-1185">Reference proteome</keyword>
<dbReference type="SMART" id="SM00360">
    <property type="entry name" value="RRM"/>
    <property type="match status" value="1"/>
</dbReference>
<dbReference type="InterPro" id="IPR000504">
    <property type="entry name" value="RRM_dom"/>
</dbReference>
<dbReference type="InterPro" id="IPR012677">
    <property type="entry name" value="Nucleotide-bd_a/b_plait_sf"/>
</dbReference>
<feature type="domain" description="RRM" evidence="3">
    <location>
        <begin position="2"/>
        <end position="80"/>
    </location>
</feature>
<dbReference type="SUPFAM" id="SSF54928">
    <property type="entry name" value="RNA-binding domain, RBD"/>
    <property type="match status" value="1"/>
</dbReference>
<gene>
    <name evidence="4" type="ORF">P154DRAFT_378696</name>
</gene>
<accession>A0A6A5WN13</accession>
<dbReference type="OrthoDB" id="439808at2759"/>
<dbReference type="GO" id="GO:0003723">
    <property type="term" value="F:RNA binding"/>
    <property type="evidence" value="ECO:0007669"/>
    <property type="project" value="UniProtKB-UniRule"/>
</dbReference>
<evidence type="ECO:0000256" key="2">
    <source>
        <dbReference type="PROSITE-ProRule" id="PRU00176"/>
    </source>
</evidence>
<dbReference type="EMBL" id="ML977573">
    <property type="protein sequence ID" value="KAF2003360.1"/>
    <property type="molecule type" value="Genomic_DNA"/>
</dbReference>
<dbReference type="InterPro" id="IPR052462">
    <property type="entry name" value="SLIRP/GR-RBP-like"/>
</dbReference>
<dbReference type="Gene3D" id="3.30.70.330">
    <property type="match status" value="1"/>
</dbReference>
<name>A0A6A5WN13_9PLEO</name>
<organism evidence="4 5">
    <name type="scientific">Amniculicola lignicola CBS 123094</name>
    <dbReference type="NCBI Taxonomy" id="1392246"/>
    <lineage>
        <taxon>Eukaryota</taxon>
        <taxon>Fungi</taxon>
        <taxon>Dikarya</taxon>
        <taxon>Ascomycota</taxon>
        <taxon>Pezizomycotina</taxon>
        <taxon>Dothideomycetes</taxon>
        <taxon>Pleosporomycetidae</taxon>
        <taxon>Pleosporales</taxon>
        <taxon>Amniculicolaceae</taxon>
        <taxon>Amniculicola</taxon>
    </lineage>
</organism>
<evidence type="ECO:0000313" key="4">
    <source>
        <dbReference type="EMBL" id="KAF2003360.1"/>
    </source>
</evidence>
<dbReference type="Pfam" id="PF00076">
    <property type="entry name" value="RRM_1"/>
    <property type="match status" value="1"/>
</dbReference>
<reference evidence="4" key="1">
    <citation type="journal article" date="2020" name="Stud. Mycol.">
        <title>101 Dothideomycetes genomes: a test case for predicting lifestyles and emergence of pathogens.</title>
        <authorList>
            <person name="Haridas S."/>
            <person name="Albert R."/>
            <person name="Binder M."/>
            <person name="Bloem J."/>
            <person name="Labutti K."/>
            <person name="Salamov A."/>
            <person name="Andreopoulos B."/>
            <person name="Baker S."/>
            <person name="Barry K."/>
            <person name="Bills G."/>
            <person name="Bluhm B."/>
            <person name="Cannon C."/>
            <person name="Castanera R."/>
            <person name="Culley D."/>
            <person name="Daum C."/>
            <person name="Ezra D."/>
            <person name="Gonzalez J."/>
            <person name="Henrissat B."/>
            <person name="Kuo A."/>
            <person name="Liang C."/>
            <person name="Lipzen A."/>
            <person name="Lutzoni F."/>
            <person name="Magnuson J."/>
            <person name="Mondo S."/>
            <person name="Nolan M."/>
            <person name="Ohm R."/>
            <person name="Pangilinan J."/>
            <person name="Park H.-J."/>
            <person name="Ramirez L."/>
            <person name="Alfaro M."/>
            <person name="Sun H."/>
            <person name="Tritt A."/>
            <person name="Yoshinaga Y."/>
            <person name="Zwiers L.-H."/>
            <person name="Turgeon B."/>
            <person name="Goodwin S."/>
            <person name="Spatafora J."/>
            <person name="Crous P."/>
            <person name="Grigoriev I."/>
        </authorList>
    </citation>
    <scope>NUCLEOTIDE SEQUENCE</scope>
    <source>
        <strain evidence="4">CBS 123094</strain>
    </source>
</reference>
<dbReference type="InterPro" id="IPR035979">
    <property type="entry name" value="RBD_domain_sf"/>
</dbReference>
<evidence type="ECO:0000259" key="3">
    <source>
        <dbReference type="PROSITE" id="PS50102"/>
    </source>
</evidence>
<sequence length="87" mass="9544">MSKLFIGGLSWHTTNESLREAFSPYGNVEEATVATDRETGRSRGFGFVKFSTEEEAENAMAELNEKELDGRTVRIDKATERGGGGGR</sequence>
<dbReference type="PROSITE" id="PS50102">
    <property type="entry name" value="RRM"/>
    <property type="match status" value="1"/>
</dbReference>
<evidence type="ECO:0000313" key="5">
    <source>
        <dbReference type="Proteomes" id="UP000799779"/>
    </source>
</evidence>
<dbReference type="AlphaFoldDB" id="A0A6A5WN13"/>
<protein>
    <recommendedName>
        <fullName evidence="3">RRM domain-containing protein</fullName>
    </recommendedName>
</protein>
<dbReference type="PANTHER" id="PTHR48027">
    <property type="entry name" value="HETEROGENEOUS NUCLEAR RIBONUCLEOPROTEIN 87F-RELATED"/>
    <property type="match status" value="1"/>
</dbReference>
<keyword evidence="1 2" id="KW-0694">RNA-binding</keyword>
<feature type="non-terminal residue" evidence="4">
    <location>
        <position position="87"/>
    </location>
</feature>
<proteinExistence type="predicted"/>
<evidence type="ECO:0000256" key="1">
    <source>
        <dbReference type="ARBA" id="ARBA00022884"/>
    </source>
</evidence>